<keyword evidence="2" id="KW-1185">Reference proteome</keyword>
<evidence type="ECO:0000313" key="2">
    <source>
        <dbReference type="Proteomes" id="UP000244571"/>
    </source>
</evidence>
<dbReference type="AlphaFoldDB" id="A0A2R4XQ41"/>
<dbReference type="EMBL" id="CP028901">
    <property type="protein sequence ID" value="AWB35885.1"/>
    <property type="molecule type" value="Genomic_DNA"/>
</dbReference>
<protein>
    <recommendedName>
        <fullName evidence="3">DUF429 domain-containing protein</fullName>
    </recommendedName>
</protein>
<reference evidence="1 2" key="1">
    <citation type="submission" date="2018-04" db="EMBL/GenBank/DDBJ databases">
        <title>Bordetella sp. HZ20 isolated from seawater.</title>
        <authorList>
            <person name="Sun C."/>
        </authorList>
    </citation>
    <scope>NUCLEOTIDE SEQUENCE [LARGE SCALE GENOMIC DNA]</scope>
    <source>
        <strain evidence="1 2">HZ20</strain>
    </source>
</reference>
<evidence type="ECO:0008006" key="3">
    <source>
        <dbReference type="Google" id="ProtNLM"/>
    </source>
</evidence>
<dbReference type="OrthoDB" id="7388866at2"/>
<organism evidence="1 2">
    <name type="scientific">Orrella marina</name>
    <dbReference type="NCBI Taxonomy" id="2163011"/>
    <lineage>
        <taxon>Bacteria</taxon>
        <taxon>Pseudomonadati</taxon>
        <taxon>Pseudomonadota</taxon>
        <taxon>Betaproteobacteria</taxon>
        <taxon>Burkholderiales</taxon>
        <taxon>Alcaligenaceae</taxon>
        <taxon>Orrella</taxon>
    </lineage>
</organism>
<dbReference type="KEGG" id="boz:DBV39_16690"/>
<proteinExistence type="predicted"/>
<name>A0A2R4XQ41_9BURK</name>
<accession>A0A2R4XQ41</accession>
<gene>
    <name evidence="1" type="ORF">DBV39_16690</name>
</gene>
<sequence length="261" mass="29948">MRTPVFDRYVGVDYSGAKTPDASLKGLRVYEAARDREATEVLPVPGSRRYWSRIDLAHWLVTRLSDNVPTIVGIDHGFSFPMRYFETHHLAPDWPSFLMDFHAHWPTDQRGVYVDFVRNGSRGNGRIRTGSARWRRLAEQRTRAKSVFHFDVPGSVAKSTHAGLPWLLYLRQQLGARTHFWPFDGWDVAAGQSVITEIYPSLWNRQYPAQGRTPDQHDAFVVASWLRQMDQQGSLARYFSPQLAPHEQGIAQIEGWILGVM</sequence>
<dbReference type="Proteomes" id="UP000244571">
    <property type="component" value="Chromosome"/>
</dbReference>
<evidence type="ECO:0000313" key="1">
    <source>
        <dbReference type="EMBL" id="AWB35885.1"/>
    </source>
</evidence>